<reference evidence="1 2" key="1">
    <citation type="journal article" date="2022" name="New Phytol.">
        <title>Ecological generalism drives hyperdiversity of secondary metabolite gene clusters in xylarialean endophytes.</title>
        <authorList>
            <person name="Franco M.E.E."/>
            <person name="Wisecaver J.H."/>
            <person name="Arnold A.E."/>
            <person name="Ju Y.M."/>
            <person name="Slot J.C."/>
            <person name="Ahrendt S."/>
            <person name="Moore L.P."/>
            <person name="Eastman K.E."/>
            <person name="Scott K."/>
            <person name="Konkel Z."/>
            <person name="Mondo S.J."/>
            <person name="Kuo A."/>
            <person name="Hayes R.D."/>
            <person name="Haridas S."/>
            <person name="Andreopoulos B."/>
            <person name="Riley R."/>
            <person name="LaButti K."/>
            <person name="Pangilinan J."/>
            <person name="Lipzen A."/>
            <person name="Amirebrahimi M."/>
            <person name="Yan J."/>
            <person name="Adam C."/>
            <person name="Keymanesh K."/>
            <person name="Ng V."/>
            <person name="Louie K."/>
            <person name="Northen T."/>
            <person name="Drula E."/>
            <person name="Henrissat B."/>
            <person name="Hsieh H.M."/>
            <person name="Youens-Clark K."/>
            <person name="Lutzoni F."/>
            <person name="Miadlikowska J."/>
            <person name="Eastwood D.C."/>
            <person name="Hamelin R.C."/>
            <person name="Grigoriev I.V."/>
            <person name="U'Ren J.M."/>
        </authorList>
    </citation>
    <scope>NUCLEOTIDE SEQUENCE [LARGE SCALE GENOMIC DNA]</scope>
    <source>
        <strain evidence="1 2">ER1909</strain>
    </source>
</reference>
<dbReference type="EMBL" id="MU394328">
    <property type="protein sequence ID" value="KAI6085166.1"/>
    <property type="molecule type" value="Genomic_DNA"/>
</dbReference>
<sequence length="289" mass="31968">MPDVFIGQVLAHHINAFDGVTAYENASFPPTLDVFETAVVSVLSDVDEYVREQHSTVIDINEEAKFIHRISDIRSELIMIQDVLDQQKKVLTLFLEDPTRDTDTAEYINEYKWAPICEARSKIEDQFNRTKKIDRDADRIEKVIQDKLNLTRTAASMNAANASIAEARQSKLLSVVVLSFTIITIIFTPISFLATLFALDIDTFSGVKYNPSVSGNVDGTSDMYSGGKMAGIFVGVEILTLILTIVLTIGTGYILLYNIDKLSEWADSVIAKRKAGVKIGKAKPPVGEA</sequence>
<evidence type="ECO:0000313" key="2">
    <source>
        <dbReference type="Proteomes" id="UP001497680"/>
    </source>
</evidence>
<organism evidence="1 2">
    <name type="scientific">Hypoxylon rubiginosum</name>
    <dbReference type="NCBI Taxonomy" id="110542"/>
    <lineage>
        <taxon>Eukaryota</taxon>
        <taxon>Fungi</taxon>
        <taxon>Dikarya</taxon>
        <taxon>Ascomycota</taxon>
        <taxon>Pezizomycotina</taxon>
        <taxon>Sordariomycetes</taxon>
        <taxon>Xylariomycetidae</taxon>
        <taxon>Xylariales</taxon>
        <taxon>Hypoxylaceae</taxon>
        <taxon>Hypoxylon</taxon>
    </lineage>
</organism>
<evidence type="ECO:0000313" key="1">
    <source>
        <dbReference type="EMBL" id="KAI6085166.1"/>
    </source>
</evidence>
<dbReference type="Proteomes" id="UP001497680">
    <property type="component" value="Unassembled WGS sequence"/>
</dbReference>
<name>A0ACC0CXI2_9PEZI</name>
<accession>A0ACC0CXI2</accession>
<comment type="caution">
    <text evidence="1">The sequence shown here is derived from an EMBL/GenBank/DDBJ whole genome shotgun (WGS) entry which is preliminary data.</text>
</comment>
<protein>
    <submittedName>
        <fullName evidence="1">Uncharacterized protein</fullName>
    </submittedName>
</protein>
<gene>
    <name evidence="1" type="ORF">F4821DRAFT_241298</name>
</gene>
<keyword evidence="2" id="KW-1185">Reference proteome</keyword>
<proteinExistence type="predicted"/>